<gene>
    <name evidence="1" type="ORF">Bxe_B2789</name>
</gene>
<reference evidence="1 2" key="1">
    <citation type="journal article" date="2006" name="Proc. Natl. Acad. Sci. U.S.A.">
        <title>Burkholderia xenovorans LB400 harbors a multi-replicon, 9.73-Mbp genome shaped for versatility.</title>
        <authorList>
            <person name="Chain P.S."/>
            <person name="Denef V.J."/>
            <person name="Konstantinidis K.T."/>
            <person name="Vergez L.M."/>
            <person name="Agullo L."/>
            <person name="Reyes V.L."/>
            <person name="Hauser L."/>
            <person name="Cordova M."/>
            <person name="Gomez L."/>
            <person name="Gonzalez M."/>
            <person name="Land M."/>
            <person name="Lao V."/>
            <person name="Larimer F."/>
            <person name="LiPuma J.J."/>
            <person name="Mahenthiralingam E."/>
            <person name="Malfatti S.A."/>
            <person name="Marx C.J."/>
            <person name="Parnell J.J."/>
            <person name="Ramette A."/>
            <person name="Richardson P."/>
            <person name="Seeger M."/>
            <person name="Smith D."/>
            <person name="Spilker T."/>
            <person name="Sul W.J."/>
            <person name="Tsoi T.V."/>
            <person name="Ulrich L.E."/>
            <person name="Zhulin I.B."/>
            <person name="Tiedje J.M."/>
        </authorList>
    </citation>
    <scope>NUCLEOTIDE SEQUENCE [LARGE SCALE GENOMIC DNA]</scope>
    <source>
        <strain evidence="1 2">LB400</strain>
    </source>
</reference>
<dbReference type="RefSeq" id="WP_011490580.1">
    <property type="nucleotide sequence ID" value="NC_007952.1"/>
</dbReference>
<dbReference type="AlphaFoldDB" id="Q13RT3"/>
<evidence type="ECO:0000313" key="1">
    <source>
        <dbReference type="EMBL" id="ABE33206.1"/>
    </source>
</evidence>
<sequence length="65" mass="7383">MQLPNVDNFIKDVQRGVTYNICAYRKLSGQEMTRAMQVFIQQQGQHQPKQGSVVKIFSLVGLGEQ</sequence>
<dbReference type="Proteomes" id="UP000001817">
    <property type="component" value="Chromosome 2"/>
</dbReference>
<keyword evidence="2" id="KW-1185">Reference proteome</keyword>
<dbReference type="KEGG" id="bxb:DR64_5120"/>
<dbReference type="OrthoDB" id="9103641at2"/>
<dbReference type="PATRIC" id="fig|266265.5.peg.4902"/>
<protein>
    <submittedName>
        <fullName evidence="1">Uncharacterized protein</fullName>
    </submittedName>
</protein>
<accession>Q13RT3</accession>
<proteinExistence type="predicted"/>
<evidence type="ECO:0000313" key="2">
    <source>
        <dbReference type="Proteomes" id="UP000001817"/>
    </source>
</evidence>
<dbReference type="KEGG" id="bxe:Bxe_B2789"/>
<dbReference type="eggNOG" id="ENOG5032PDK">
    <property type="taxonomic scope" value="Bacteria"/>
</dbReference>
<organism evidence="1 2">
    <name type="scientific">Paraburkholderia xenovorans (strain LB400)</name>
    <dbReference type="NCBI Taxonomy" id="266265"/>
    <lineage>
        <taxon>Bacteria</taxon>
        <taxon>Pseudomonadati</taxon>
        <taxon>Pseudomonadota</taxon>
        <taxon>Betaproteobacteria</taxon>
        <taxon>Burkholderiales</taxon>
        <taxon>Burkholderiaceae</taxon>
        <taxon>Paraburkholderia</taxon>
    </lineage>
</organism>
<dbReference type="EMBL" id="CP000271">
    <property type="protein sequence ID" value="ABE33206.1"/>
    <property type="molecule type" value="Genomic_DNA"/>
</dbReference>
<name>Q13RT3_PARXL</name>